<gene>
    <name evidence="2" type="primary">F19P19.17</name>
</gene>
<keyword evidence="1" id="KW-0472">Membrane</keyword>
<protein>
    <submittedName>
        <fullName evidence="2">F19P19.17</fullName>
    </submittedName>
</protein>
<sequence>MVKFGKAALGAVKILCHHAFAVVVIELGLFIDFFCFSLFSKLFGHFYIHNHRLVAIILLKPFPRLKSEEKENRFVASIFESFTKAMAHITRFYKWCVYIIYGFFNYLVGLTFKLDVCVILVCMLIYK</sequence>
<dbReference type="AlphaFoldDB" id="O22688"/>
<name>O22688_ARATH</name>
<feature type="transmembrane region" description="Helical" evidence="1">
    <location>
        <begin position="20"/>
        <end position="39"/>
    </location>
</feature>
<dbReference type="EMBL" id="AC000104">
    <property type="protein sequence ID" value="AAB70437.1"/>
    <property type="molecule type" value="Genomic_DNA"/>
</dbReference>
<reference key="3">
    <citation type="journal article" date="2000" name="Nature">
        <title>Sequence and analysis of chromosome 1 of the plant Arabidopsis thaliana.</title>
        <authorList>
            <person name="Theologis A."/>
            <person name="Ecker J.R."/>
            <person name="Palm C.J."/>
            <person name="Federspiel N.A."/>
            <person name="Kaul S."/>
            <person name="White O."/>
            <person name="Alonso J."/>
            <person name="Altafi H."/>
            <person name="Araujo R."/>
            <person name="Bowman C.L."/>
            <person name="Brooks S.Y."/>
            <person name="Buehler E."/>
            <person name="Chan A."/>
            <person name="Chao Q."/>
            <person name="Chen H."/>
            <person name="Cheuk R.F."/>
            <person name="Chin C.W."/>
            <person name="Chung M.K."/>
            <person name="Conn L."/>
            <person name="Conway A.B."/>
            <person name="Conway A.R."/>
            <person name="Creasy T.H."/>
            <person name="Dewar K."/>
            <person name="Dunn P."/>
            <person name="Etgu P."/>
            <person name="Feldblyum T.V."/>
            <person name="Feng J."/>
            <person name="Fong B."/>
            <person name="Fujii C.Y."/>
            <person name="Gill J.E."/>
            <person name="Goldsmith A.D."/>
            <person name="Haas B."/>
            <person name="Hansen N.F."/>
            <person name="Hughes B."/>
            <person name="Huizar L."/>
            <person name="Hunter J.L."/>
            <person name="Jenkins J."/>
            <person name="Johnson-Hopson C."/>
            <person name="Khan S."/>
            <person name="Khaykin E."/>
            <person name="Kim C.J."/>
            <person name="Koo H.L."/>
            <person name="Kremenetskaia I."/>
            <person name="Kurtz D.B."/>
            <person name="Kwan A."/>
            <person name="Lam B."/>
            <person name="Langin-Hooper S."/>
            <person name="Lee A."/>
            <person name="Lee J.M."/>
            <person name="Lenz C.A."/>
            <person name="Li J.H."/>
            <person name="Li Y."/>
            <person name="Lin X."/>
            <person name="Liu S.X."/>
            <person name="Liu Z.A."/>
            <person name="Luros J.S."/>
            <person name="Maiti R."/>
            <person name="Marziali A."/>
            <person name="Militscher J."/>
            <person name="Miranda M."/>
            <person name="Nguyen M."/>
            <person name="Nierman W.C."/>
            <person name="Osborne B.I."/>
            <person name="Pai G."/>
            <person name="Peterson J."/>
            <person name="Pham P.K."/>
            <person name="Rizzo M."/>
            <person name="Rooney T."/>
            <person name="Rowley D."/>
            <person name="Sakano H."/>
            <person name="Salzberg S.L."/>
            <person name="Schwartz J.R."/>
            <person name="Shinn P."/>
            <person name="Southwick A.M."/>
            <person name="Sun H."/>
            <person name="Tallon L.J."/>
            <person name="Tambunga G."/>
            <person name="Toriumi M.J."/>
            <person name="Town C.D."/>
            <person name="Utterback T."/>
            <person name="Van Aken S."/>
            <person name="Vaysberg M."/>
            <person name="Vysotskaia V.S."/>
            <person name="Walker M."/>
            <person name="Wu D."/>
            <person name="Yu G."/>
            <person name="Fraser C.M."/>
            <person name="Venter J.C."/>
            <person name="Davis R.W."/>
        </authorList>
    </citation>
    <scope>NUCLEOTIDE SEQUENCE [LARGE SCALE GENOMIC DNA]</scope>
    <source>
        <strain>cv. Columbia</strain>
    </source>
</reference>
<organism evidence="2">
    <name type="scientific">Arabidopsis thaliana</name>
    <name type="common">Mouse-ear cress</name>
    <dbReference type="NCBI Taxonomy" id="3702"/>
    <lineage>
        <taxon>Eukaryota</taxon>
        <taxon>Viridiplantae</taxon>
        <taxon>Streptophyta</taxon>
        <taxon>Embryophyta</taxon>
        <taxon>Tracheophyta</taxon>
        <taxon>Spermatophyta</taxon>
        <taxon>Magnoliopsida</taxon>
        <taxon>eudicotyledons</taxon>
        <taxon>Gunneridae</taxon>
        <taxon>Pentapetalae</taxon>
        <taxon>rosids</taxon>
        <taxon>malvids</taxon>
        <taxon>Brassicales</taxon>
        <taxon>Brassicaceae</taxon>
        <taxon>Camelineae</taxon>
        <taxon>Arabidopsis</taxon>
    </lineage>
</organism>
<proteinExistence type="predicted"/>
<keyword evidence="1" id="KW-0812">Transmembrane</keyword>
<accession>O22688</accession>
<dbReference type="PIR" id="F86175">
    <property type="entry name" value="F86175"/>
</dbReference>
<keyword evidence="1" id="KW-1133">Transmembrane helix</keyword>
<feature type="transmembrane region" description="Helical" evidence="1">
    <location>
        <begin position="99"/>
        <end position="126"/>
    </location>
</feature>
<reference evidence="2" key="1">
    <citation type="submission" date="1997-04" db="EMBL/GenBank/DDBJ databases">
        <title>The sequence of BAC F19P19 from Arabidopsis thaliana chromosome 1.</title>
        <authorList>
            <person name="Osborne B.I."/>
            <person name="Vysotskaia V.S."/>
            <person name="Schwartz J.R."/>
            <person name="Toriumi M."/>
            <person name="Yu G."/>
            <person name="Buehler E."/>
            <person name="Conway A.B."/>
            <person name="Conway A.R."/>
            <person name="Dewar K."/>
            <person name="Feng J."/>
            <person name="Kim C."/>
            <person name="Kurtz D."/>
            <person name="Li Y."/>
            <person name="Shinn P."/>
            <person name="Sun H."/>
            <person name="Davis R.W."/>
            <person name="Ecker J.R."/>
            <person name="Federspiel N.A."/>
            <person name="Theologis A."/>
        </authorList>
    </citation>
    <scope>NUCLEOTIDE SEQUENCE</scope>
</reference>
<evidence type="ECO:0000256" key="1">
    <source>
        <dbReference type="SAM" id="Phobius"/>
    </source>
</evidence>
<evidence type="ECO:0000313" key="2">
    <source>
        <dbReference type="EMBL" id="AAB70437.1"/>
    </source>
</evidence>
<reference evidence="2" key="2">
    <citation type="submission" date="1999-03" db="EMBL/GenBank/DDBJ databases">
        <authorList>
            <person name="Theologis"/>
        </authorList>
    </citation>
    <scope>NUCLEOTIDE SEQUENCE</scope>
</reference>